<dbReference type="Pfam" id="PF04075">
    <property type="entry name" value="F420H2_quin_red"/>
    <property type="match status" value="1"/>
</dbReference>
<evidence type="ECO:0000313" key="3">
    <source>
        <dbReference type="Proteomes" id="UP000602198"/>
    </source>
</evidence>
<dbReference type="Proteomes" id="UP000602198">
    <property type="component" value="Unassembled WGS sequence"/>
</dbReference>
<feature type="compositionally biased region" description="Low complexity" evidence="1">
    <location>
        <begin position="10"/>
        <end position="21"/>
    </location>
</feature>
<dbReference type="InterPro" id="IPR012349">
    <property type="entry name" value="Split_barrel_FMN-bd"/>
</dbReference>
<dbReference type="RefSeq" id="WP_201944451.1">
    <property type="nucleotide sequence ID" value="NZ_JAERRJ010000002.1"/>
</dbReference>
<comment type="caution">
    <text evidence="2">The sequence shown here is derived from an EMBL/GenBank/DDBJ whole genome shotgun (WGS) entry which is preliminary data.</text>
</comment>
<proteinExistence type="predicted"/>
<sequence length="167" mass="18401">MTQQTPEPNPYGTPTTTGPEPIRASQGRINAIVRTLLRLPLLSRLVGKRLAVLTVTGRKSGRVYEIPVAYTRHGSDILIGTNMRPWVRNISKDVPVEVSFGGPKRPADAEVHTDLESVMRLYEIVARDNKNNAGFNGIGFDPDGSPNKADIYQSWQQGGVVIRLTPR</sequence>
<organism evidence="2 3">
    <name type="scientific">Nocardia acididurans</name>
    <dbReference type="NCBI Taxonomy" id="2802282"/>
    <lineage>
        <taxon>Bacteria</taxon>
        <taxon>Bacillati</taxon>
        <taxon>Actinomycetota</taxon>
        <taxon>Actinomycetes</taxon>
        <taxon>Mycobacteriales</taxon>
        <taxon>Nocardiaceae</taxon>
        <taxon>Nocardia</taxon>
    </lineage>
</organism>
<gene>
    <name evidence="2" type="ORF">JK358_05645</name>
</gene>
<keyword evidence="3" id="KW-1185">Reference proteome</keyword>
<accession>A0ABS1M037</accession>
<dbReference type="SUPFAM" id="SSF50475">
    <property type="entry name" value="FMN-binding split barrel"/>
    <property type="match status" value="1"/>
</dbReference>
<dbReference type="InterPro" id="IPR004378">
    <property type="entry name" value="F420H2_quin_Rdtase"/>
</dbReference>
<name>A0ABS1M037_9NOCA</name>
<protein>
    <submittedName>
        <fullName evidence="2">Nitroreductase family deazaflavin-dependent oxidoreductase</fullName>
    </submittedName>
</protein>
<evidence type="ECO:0000313" key="2">
    <source>
        <dbReference type="EMBL" id="MBL1073871.1"/>
    </source>
</evidence>
<reference evidence="2 3" key="1">
    <citation type="submission" date="2021-01" db="EMBL/GenBank/DDBJ databases">
        <title>WGS of actinomycetes isolated from Thailand.</title>
        <authorList>
            <person name="Thawai C."/>
        </authorList>
    </citation>
    <scope>NUCLEOTIDE SEQUENCE [LARGE SCALE GENOMIC DNA]</scope>
    <source>
        <strain evidence="2 3">LPG 2</strain>
    </source>
</reference>
<feature type="region of interest" description="Disordered" evidence="1">
    <location>
        <begin position="1"/>
        <end position="24"/>
    </location>
</feature>
<dbReference type="EMBL" id="JAERRJ010000002">
    <property type="protein sequence ID" value="MBL1073871.1"/>
    <property type="molecule type" value="Genomic_DNA"/>
</dbReference>
<dbReference type="Gene3D" id="2.30.110.10">
    <property type="entry name" value="Electron Transport, Fmn-binding Protein, Chain A"/>
    <property type="match status" value="1"/>
</dbReference>
<evidence type="ECO:0000256" key="1">
    <source>
        <dbReference type="SAM" id="MobiDB-lite"/>
    </source>
</evidence>